<keyword evidence="2" id="KW-1185">Reference proteome</keyword>
<dbReference type="Proteomes" id="UP001147760">
    <property type="component" value="Unassembled WGS sequence"/>
</dbReference>
<proteinExistence type="predicted"/>
<gene>
    <name evidence="1" type="ORF">N7530_002997</name>
</gene>
<dbReference type="AlphaFoldDB" id="A0A9W9X4M7"/>
<evidence type="ECO:0000313" key="1">
    <source>
        <dbReference type="EMBL" id="KAJ5483751.1"/>
    </source>
</evidence>
<dbReference type="EMBL" id="JAPWDO010000002">
    <property type="protein sequence ID" value="KAJ5483751.1"/>
    <property type="molecule type" value="Genomic_DNA"/>
</dbReference>
<evidence type="ECO:0000313" key="2">
    <source>
        <dbReference type="Proteomes" id="UP001147760"/>
    </source>
</evidence>
<accession>A0A9W9X4M7</accession>
<reference evidence="1" key="2">
    <citation type="journal article" date="2023" name="IMA Fungus">
        <title>Comparative genomic study of the Penicillium genus elucidates a diverse pangenome and 15 lateral gene transfer events.</title>
        <authorList>
            <person name="Petersen C."/>
            <person name="Sorensen T."/>
            <person name="Nielsen M.R."/>
            <person name="Sondergaard T.E."/>
            <person name="Sorensen J.L."/>
            <person name="Fitzpatrick D.A."/>
            <person name="Frisvad J.C."/>
            <person name="Nielsen K.L."/>
        </authorList>
    </citation>
    <scope>NUCLEOTIDE SEQUENCE</scope>
    <source>
        <strain evidence="1">IBT 17660</strain>
    </source>
</reference>
<protein>
    <submittedName>
        <fullName evidence="1">Uncharacterized protein</fullName>
    </submittedName>
</protein>
<comment type="caution">
    <text evidence="1">The sequence shown here is derived from an EMBL/GenBank/DDBJ whole genome shotgun (WGS) entry which is preliminary data.</text>
</comment>
<name>A0A9W9X4M7_9EURO</name>
<reference evidence="1" key="1">
    <citation type="submission" date="2022-12" db="EMBL/GenBank/DDBJ databases">
        <authorList>
            <person name="Petersen C."/>
        </authorList>
    </citation>
    <scope>NUCLEOTIDE SEQUENCE</scope>
    <source>
        <strain evidence="1">IBT 17660</strain>
    </source>
</reference>
<dbReference type="OrthoDB" id="3700556at2759"/>
<sequence>MFRNPREVAPDAVSSAFSQILKPLPVISWGQLAMYHLGVPTGAGHHMFVVRDVHHQTAIQKLKDTGSIQAPPDRRAAPEIMESLPDPQAVLDEINKGYECLDPYCTFIPVPASSSVQRGPDLLNP</sequence>
<organism evidence="1 2">
    <name type="scientific">Penicillium desertorum</name>
    <dbReference type="NCBI Taxonomy" id="1303715"/>
    <lineage>
        <taxon>Eukaryota</taxon>
        <taxon>Fungi</taxon>
        <taxon>Dikarya</taxon>
        <taxon>Ascomycota</taxon>
        <taxon>Pezizomycotina</taxon>
        <taxon>Eurotiomycetes</taxon>
        <taxon>Eurotiomycetidae</taxon>
        <taxon>Eurotiales</taxon>
        <taxon>Aspergillaceae</taxon>
        <taxon>Penicillium</taxon>
    </lineage>
</organism>